<evidence type="ECO:0000313" key="1">
    <source>
        <dbReference type="EMBL" id="GBL46717.1"/>
    </source>
</evidence>
<reference evidence="1 2" key="1">
    <citation type="journal article" date="2019" name="Front. Microbiol.">
        <title>Genomes of Neutrophilic Sulfur-Oxidizing Chemolithoautotrophs Representing 9 Proteobacterial Species From 8 Genera.</title>
        <authorList>
            <person name="Watanabe T."/>
            <person name="Kojima H."/>
            <person name="Umezawa K."/>
            <person name="Hori C."/>
            <person name="Takasuka T.E."/>
            <person name="Kato Y."/>
            <person name="Fukui M."/>
        </authorList>
    </citation>
    <scope>NUCLEOTIDE SEQUENCE [LARGE SCALE GENOMIC DNA]</scope>
    <source>
        <strain evidence="1 2">TTN</strain>
    </source>
</reference>
<evidence type="ECO:0000313" key="2">
    <source>
        <dbReference type="Proteomes" id="UP000286806"/>
    </source>
</evidence>
<dbReference type="AlphaFoldDB" id="A0A401JGG2"/>
<proteinExistence type="predicted"/>
<dbReference type="EMBL" id="BGOW01000026">
    <property type="protein sequence ID" value="GBL46717.1"/>
    <property type="molecule type" value="Genomic_DNA"/>
</dbReference>
<comment type="caution">
    <text evidence="1">The sequence shown here is derived from an EMBL/GenBank/DDBJ whole genome shotgun (WGS) entry which is preliminary data.</text>
</comment>
<dbReference type="Proteomes" id="UP000286806">
    <property type="component" value="Unassembled WGS sequence"/>
</dbReference>
<name>A0A401JGG2_9PROT</name>
<keyword evidence="2" id="KW-1185">Reference proteome</keyword>
<protein>
    <submittedName>
        <fullName evidence="1">Uncharacterized protein</fullName>
    </submittedName>
</protein>
<gene>
    <name evidence="1" type="ORF">SFMTTN_2542</name>
</gene>
<accession>A0A401JGG2</accession>
<sequence>MGAGVKEGRFADLVKSALNSGHTVLIVHATTEAQTEIAKEMIKNSVSETGAIQSV</sequence>
<organism evidence="1 2">
    <name type="scientific">Sulfuriferula multivorans</name>
    <dbReference type="NCBI Taxonomy" id="1559896"/>
    <lineage>
        <taxon>Bacteria</taxon>
        <taxon>Pseudomonadati</taxon>
        <taxon>Pseudomonadota</taxon>
        <taxon>Betaproteobacteria</taxon>
        <taxon>Nitrosomonadales</taxon>
        <taxon>Sulfuricellaceae</taxon>
        <taxon>Sulfuriferula</taxon>
    </lineage>
</organism>